<accession>A0A6J1BNK1</accession>
<dbReference type="OrthoDB" id="413520at2759"/>
<evidence type="ECO:0000313" key="2">
    <source>
        <dbReference type="Proteomes" id="UP000504621"/>
    </source>
</evidence>
<dbReference type="CDD" id="cd02440">
    <property type="entry name" value="AdoMet_MTases"/>
    <property type="match status" value="1"/>
</dbReference>
<dbReference type="Proteomes" id="UP000504621">
    <property type="component" value="Unplaced"/>
</dbReference>
<dbReference type="GeneID" id="110429265"/>
<organism evidence="2 3">
    <name type="scientific">Herrania umbratica</name>
    <dbReference type="NCBI Taxonomy" id="108875"/>
    <lineage>
        <taxon>Eukaryota</taxon>
        <taxon>Viridiplantae</taxon>
        <taxon>Streptophyta</taxon>
        <taxon>Embryophyta</taxon>
        <taxon>Tracheophyta</taxon>
        <taxon>Spermatophyta</taxon>
        <taxon>Magnoliopsida</taxon>
        <taxon>eudicotyledons</taxon>
        <taxon>Gunneridae</taxon>
        <taxon>Pentapetalae</taxon>
        <taxon>rosids</taxon>
        <taxon>malvids</taxon>
        <taxon>Malvales</taxon>
        <taxon>Malvaceae</taxon>
        <taxon>Byttnerioideae</taxon>
        <taxon>Herrania</taxon>
    </lineage>
</organism>
<name>A0A6J1BNK1_9ROSI</name>
<dbReference type="PANTHER" id="PTHR14614">
    <property type="entry name" value="HEPATOCELLULAR CARCINOMA-ASSOCIATED ANTIGEN"/>
    <property type="match status" value="1"/>
</dbReference>
<reference evidence="3" key="1">
    <citation type="submission" date="2025-08" db="UniProtKB">
        <authorList>
            <consortium name="RefSeq"/>
        </authorList>
    </citation>
    <scope>IDENTIFICATION</scope>
    <source>
        <tissue evidence="3">Leaf</tissue>
    </source>
</reference>
<dbReference type="InterPro" id="IPR019410">
    <property type="entry name" value="Methyltransf_16"/>
</dbReference>
<dbReference type="Gene3D" id="3.40.50.150">
    <property type="entry name" value="Vaccinia Virus protein VP39"/>
    <property type="match status" value="1"/>
</dbReference>
<feature type="region of interest" description="Disordered" evidence="1">
    <location>
        <begin position="1"/>
        <end position="20"/>
    </location>
</feature>
<protein>
    <submittedName>
        <fullName evidence="3">Protein N-lysine methyltransferase METTL21A-like</fullName>
    </submittedName>
</protein>
<dbReference type="SUPFAM" id="SSF53335">
    <property type="entry name" value="S-adenosyl-L-methionine-dependent methyltransferases"/>
    <property type="match status" value="1"/>
</dbReference>
<evidence type="ECO:0000313" key="3">
    <source>
        <dbReference type="RefSeq" id="XP_021300885.1"/>
    </source>
</evidence>
<proteinExistence type="predicted"/>
<dbReference type="Pfam" id="PF10294">
    <property type="entry name" value="Methyltransf_16"/>
    <property type="match status" value="1"/>
</dbReference>
<gene>
    <name evidence="3" type="primary">LOC110429265</name>
</gene>
<dbReference type="RefSeq" id="XP_021300885.1">
    <property type="nucleotide sequence ID" value="XM_021445210.1"/>
</dbReference>
<feature type="compositionally biased region" description="Acidic residues" evidence="1">
    <location>
        <begin position="1"/>
        <end position="11"/>
    </location>
</feature>
<keyword evidence="2" id="KW-1185">Reference proteome</keyword>
<evidence type="ECO:0000256" key="1">
    <source>
        <dbReference type="SAM" id="MobiDB-lite"/>
    </source>
</evidence>
<dbReference type="PANTHER" id="PTHR14614:SF132">
    <property type="entry name" value="PROTEIN-LYSINE METHYLTRANSFERASE C42C1.13"/>
    <property type="match status" value="1"/>
</dbReference>
<sequence>MSTQEDDDEDIDPVKMILPHEQEEGKSLTTLGDGAAKQQLQEHHIRSVESTVVIRQLPSEGLSFQLWPAATTLVTLLDNHRRHPSKSPLATTVTALSNGDNDRKLKILELGSGTGLVGIAAAVTLGAEVTVTDLPHVVPNLQFNVDANADVVAQKGGTVNVAPLRWGEDDDLEVIGREFDLVLASDVVYHDHLFEPLIQTLHSLLNGGGGGGGKKVFVLAHLRRWKKDSVFFKKAKKLFGVETIHADPPRDGSRIGVVVYRFVGKS</sequence>
<dbReference type="InterPro" id="IPR029063">
    <property type="entry name" value="SAM-dependent_MTases_sf"/>
</dbReference>
<dbReference type="AlphaFoldDB" id="A0A6J1BNK1"/>